<dbReference type="InterPro" id="IPR015421">
    <property type="entry name" value="PyrdxlP-dep_Trfase_major"/>
</dbReference>
<dbReference type="InterPro" id="IPR000192">
    <property type="entry name" value="Aminotrans_V_dom"/>
</dbReference>
<dbReference type="SUPFAM" id="SSF53383">
    <property type="entry name" value="PLP-dependent transferases"/>
    <property type="match status" value="1"/>
</dbReference>
<keyword evidence="4" id="KW-1185">Reference proteome</keyword>
<dbReference type="Gene3D" id="3.40.640.10">
    <property type="entry name" value="Type I PLP-dependent aspartate aminotransferase-like (Major domain)"/>
    <property type="match status" value="1"/>
</dbReference>
<evidence type="ECO:0000313" key="4">
    <source>
        <dbReference type="Proteomes" id="UP001172083"/>
    </source>
</evidence>
<reference evidence="3" key="1">
    <citation type="submission" date="2023-06" db="EMBL/GenBank/DDBJ databases">
        <title>Genomic of Agaribacillus aureum.</title>
        <authorList>
            <person name="Wang G."/>
        </authorList>
    </citation>
    <scope>NUCLEOTIDE SEQUENCE</scope>
    <source>
        <strain evidence="3">BMA12</strain>
    </source>
</reference>
<dbReference type="PANTHER" id="PTHR43586">
    <property type="entry name" value="CYSTEINE DESULFURASE"/>
    <property type="match status" value="1"/>
</dbReference>
<dbReference type="InterPro" id="IPR015424">
    <property type="entry name" value="PyrdxlP-dep_Trfase"/>
</dbReference>
<sequence>MLCQKDHFSIPDHVTYLNCAYMSPQLKTVMDAGIEAAHIKNYPFQIKAEDFFNATTLLRQTFSKLIGNPDPDRIAVIPSVSYGMAIVSKNLNLQAGEEILLTHEQFPSNFYPWQKLACEKKGRLVIVEAPNEDDRGKKWNEKILENINEKTKLVTIGNVHWADGTKFDLKAIRQRTSEVGALLVVDGTQSVGALPFDVGDIQPDALVCSGYKWLLGPYSMAFAYFGSFFDDGDPIEENWINRHNSEDFAGLVAYESNYKEKALRYAVGEHSNFSLTPMMQKALEQLNEWGASNIQQYCSQLTKAPIAELLSLGFRIENENYRGSHLIGIRVPDHLDVKALSNQFKKHDVYISVRGNAIRVAPHVYNDQNDMDKLVEIIKKAAL</sequence>
<dbReference type="Proteomes" id="UP001172083">
    <property type="component" value="Unassembled WGS sequence"/>
</dbReference>
<dbReference type="GO" id="GO:0008483">
    <property type="term" value="F:transaminase activity"/>
    <property type="evidence" value="ECO:0007669"/>
    <property type="project" value="UniProtKB-KW"/>
</dbReference>
<name>A0ABT8L0Q9_9BACT</name>
<evidence type="ECO:0000259" key="2">
    <source>
        <dbReference type="Pfam" id="PF00266"/>
    </source>
</evidence>
<gene>
    <name evidence="3" type="ORF">QQ020_04605</name>
</gene>
<dbReference type="Gene3D" id="3.90.1150.10">
    <property type="entry name" value="Aspartate Aminotransferase, domain 1"/>
    <property type="match status" value="1"/>
</dbReference>
<proteinExistence type="predicted"/>
<dbReference type="EMBL" id="JAUJEB010000001">
    <property type="protein sequence ID" value="MDN5211314.1"/>
    <property type="molecule type" value="Genomic_DNA"/>
</dbReference>
<protein>
    <submittedName>
        <fullName evidence="3">Aminotransferase class V-fold PLP-dependent enzyme</fullName>
    </submittedName>
</protein>
<dbReference type="RefSeq" id="WP_346756649.1">
    <property type="nucleotide sequence ID" value="NZ_JAUJEB010000001.1"/>
</dbReference>
<comment type="caution">
    <text evidence="3">The sequence shown here is derived from an EMBL/GenBank/DDBJ whole genome shotgun (WGS) entry which is preliminary data.</text>
</comment>
<organism evidence="3 4">
    <name type="scientific">Agaribacillus aureus</name>
    <dbReference type="NCBI Taxonomy" id="3051825"/>
    <lineage>
        <taxon>Bacteria</taxon>
        <taxon>Pseudomonadati</taxon>
        <taxon>Bacteroidota</taxon>
        <taxon>Cytophagia</taxon>
        <taxon>Cytophagales</taxon>
        <taxon>Splendidivirgaceae</taxon>
        <taxon>Agaribacillus</taxon>
    </lineage>
</organism>
<keyword evidence="1" id="KW-0663">Pyridoxal phosphate</keyword>
<keyword evidence="3" id="KW-0808">Transferase</keyword>
<keyword evidence="3" id="KW-0032">Aminotransferase</keyword>
<dbReference type="PANTHER" id="PTHR43586:SF15">
    <property type="entry name" value="BLR3095 PROTEIN"/>
    <property type="match status" value="1"/>
</dbReference>
<dbReference type="Pfam" id="PF00266">
    <property type="entry name" value="Aminotran_5"/>
    <property type="match status" value="1"/>
</dbReference>
<dbReference type="InterPro" id="IPR015422">
    <property type="entry name" value="PyrdxlP-dep_Trfase_small"/>
</dbReference>
<accession>A0ABT8L0Q9</accession>
<evidence type="ECO:0000256" key="1">
    <source>
        <dbReference type="ARBA" id="ARBA00022898"/>
    </source>
</evidence>
<feature type="domain" description="Aminotransferase class V" evidence="2">
    <location>
        <begin position="51"/>
        <end position="351"/>
    </location>
</feature>
<evidence type="ECO:0000313" key="3">
    <source>
        <dbReference type="EMBL" id="MDN5211314.1"/>
    </source>
</evidence>